<organism evidence="1 2">
    <name type="scientific">Rothia nasimurium</name>
    <dbReference type="NCBI Taxonomy" id="85336"/>
    <lineage>
        <taxon>Bacteria</taxon>
        <taxon>Bacillati</taxon>
        <taxon>Actinomycetota</taxon>
        <taxon>Actinomycetes</taxon>
        <taxon>Micrococcales</taxon>
        <taxon>Micrococcaceae</taxon>
        <taxon>Rothia</taxon>
    </lineage>
</organism>
<accession>A0A4Y9F161</accession>
<dbReference type="Proteomes" id="UP000297951">
    <property type="component" value="Unassembled WGS sequence"/>
</dbReference>
<dbReference type="AlphaFoldDB" id="A0A4Y9F161"/>
<proteinExistence type="predicted"/>
<dbReference type="EMBL" id="SPQC01000089">
    <property type="protein sequence ID" value="TFU19315.1"/>
    <property type="molecule type" value="Genomic_DNA"/>
</dbReference>
<dbReference type="RefSeq" id="WP_194210418.1">
    <property type="nucleotide sequence ID" value="NZ_JADGLK010000089.1"/>
</dbReference>
<feature type="non-terminal residue" evidence="1">
    <location>
        <position position="92"/>
    </location>
</feature>
<reference evidence="1 2" key="1">
    <citation type="submission" date="2019-03" db="EMBL/GenBank/DDBJ databases">
        <title>Diversity of the mouse oral microbiome.</title>
        <authorList>
            <person name="Joseph S."/>
            <person name="Aduse-Opoku J."/>
            <person name="Curtis M."/>
            <person name="Wade W."/>
            <person name="Hashim A."/>
        </authorList>
    </citation>
    <scope>NUCLEOTIDE SEQUENCE [LARGE SCALE GENOMIC DNA]</scope>
    <source>
        <strain evidence="2">irhom_31</strain>
    </source>
</reference>
<evidence type="ECO:0000313" key="1">
    <source>
        <dbReference type="EMBL" id="TFU19315.1"/>
    </source>
</evidence>
<gene>
    <name evidence="1" type="ORF">E4U03_12485</name>
</gene>
<protein>
    <submittedName>
        <fullName evidence="1">Uncharacterized protein</fullName>
    </submittedName>
</protein>
<sequence>MSTSLAAPSRTATKKARFATYLTDTQRVFLCSKTKSAPLIKTLRADLHKYEFYQPSPAFCRTLIIDIDHIFASSFVFDLPREIYPHAVIFTS</sequence>
<name>A0A4Y9F161_9MICC</name>
<evidence type="ECO:0000313" key="2">
    <source>
        <dbReference type="Proteomes" id="UP000297951"/>
    </source>
</evidence>
<comment type="caution">
    <text evidence="1">The sequence shown here is derived from an EMBL/GenBank/DDBJ whole genome shotgun (WGS) entry which is preliminary data.</text>
</comment>